<evidence type="ECO:0000313" key="3">
    <source>
        <dbReference type="Proteomes" id="UP000604046"/>
    </source>
</evidence>
<gene>
    <name evidence="2" type="ORF">SNAT2548_LOCUS30279</name>
</gene>
<dbReference type="AlphaFoldDB" id="A0A812TSJ6"/>
<organism evidence="2 3">
    <name type="scientific">Symbiodinium natans</name>
    <dbReference type="NCBI Taxonomy" id="878477"/>
    <lineage>
        <taxon>Eukaryota</taxon>
        <taxon>Sar</taxon>
        <taxon>Alveolata</taxon>
        <taxon>Dinophyceae</taxon>
        <taxon>Suessiales</taxon>
        <taxon>Symbiodiniaceae</taxon>
        <taxon>Symbiodinium</taxon>
    </lineage>
</organism>
<feature type="compositionally biased region" description="Acidic residues" evidence="1">
    <location>
        <begin position="267"/>
        <end position="279"/>
    </location>
</feature>
<comment type="caution">
    <text evidence="2">The sequence shown here is derived from an EMBL/GenBank/DDBJ whole genome shotgun (WGS) entry which is preliminary data.</text>
</comment>
<proteinExistence type="predicted"/>
<keyword evidence="3" id="KW-1185">Reference proteome</keyword>
<name>A0A812TSJ6_9DINO</name>
<feature type="compositionally biased region" description="Basic and acidic residues" evidence="1">
    <location>
        <begin position="81"/>
        <end position="103"/>
    </location>
</feature>
<protein>
    <submittedName>
        <fullName evidence="2">Uncharacterized protein</fullName>
    </submittedName>
</protein>
<reference evidence="2" key="1">
    <citation type="submission" date="2021-02" db="EMBL/GenBank/DDBJ databases">
        <authorList>
            <person name="Dougan E. K."/>
            <person name="Rhodes N."/>
            <person name="Thang M."/>
            <person name="Chan C."/>
        </authorList>
    </citation>
    <scope>NUCLEOTIDE SEQUENCE</scope>
</reference>
<dbReference type="Proteomes" id="UP000604046">
    <property type="component" value="Unassembled WGS sequence"/>
</dbReference>
<feature type="compositionally biased region" description="Low complexity" evidence="1">
    <location>
        <begin position="21"/>
        <end position="34"/>
    </location>
</feature>
<sequence>MAVMSALPQPAGSEKREVFWSDSPSTRTSWTTTSEEASPRLSGERRSALEDRLWKSQEQCRRQKGQRSALRAQLRRQHQKLQSELDGETRRRHDAERKQREAEAEAAVRVASVMQSLGAAQRKCQDAEWSYFDLCRHMHAQSALLANERARADALTAELQAERSWWLWAQEESSRWCGGLQEQLCSSQGRVEELEKQLRRSGDEREAHVASCRRLQEENLQLAKRLQELQTESQEQTAPQPNSRKSLGGESASTATTCEGPQSDPESGGESEDNLWEDGGLEQQSPFCKACDASSPFLQGVLDCLSVSEIMCWRVTSWQAWDAKALVLHLSEWGSFSRSSSQEPLS</sequence>
<dbReference type="EMBL" id="CAJNDS010002600">
    <property type="protein sequence ID" value="CAE7540035.1"/>
    <property type="molecule type" value="Genomic_DNA"/>
</dbReference>
<feature type="compositionally biased region" description="Basic and acidic residues" evidence="1">
    <location>
        <begin position="42"/>
        <end position="61"/>
    </location>
</feature>
<feature type="region of interest" description="Disordered" evidence="1">
    <location>
        <begin position="229"/>
        <end position="279"/>
    </location>
</feature>
<evidence type="ECO:0000256" key="1">
    <source>
        <dbReference type="SAM" id="MobiDB-lite"/>
    </source>
</evidence>
<feature type="region of interest" description="Disordered" evidence="1">
    <location>
        <begin position="1"/>
        <end position="103"/>
    </location>
</feature>
<evidence type="ECO:0000313" key="2">
    <source>
        <dbReference type="EMBL" id="CAE7540035.1"/>
    </source>
</evidence>
<accession>A0A812TSJ6</accession>
<feature type="compositionally biased region" description="Polar residues" evidence="1">
    <location>
        <begin position="238"/>
        <end position="260"/>
    </location>
</feature>